<evidence type="ECO:0000313" key="4">
    <source>
        <dbReference type="Proteomes" id="UP001179614"/>
    </source>
</evidence>
<sequence length="90" mass="9715">MGHAEAYWVVVIERFSAYGLLGFLMSFLLPGRVKLACTFVIAVAVGLELLQSLVPDRDPQFIDVLQKTAGGTVGVLLAQTILAFLPRPPS</sequence>
<dbReference type="Proteomes" id="UP001179614">
    <property type="component" value="Chromosome"/>
</dbReference>
<dbReference type="NCBIfam" id="NF037970">
    <property type="entry name" value="vanZ_1"/>
    <property type="match status" value="1"/>
</dbReference>
<organism evidence="3 4">
    <name type="scientific">Bradyrhizobium xenonodulans</name>
    <dbReference type="NCBI Taxonomy" id="2736875"/>
    <lineage>
        <taxon>Bacteria</taxon>
        <taxon>Pseudomonadati</taxon>
        <taxon>Pseudomonadota</taxon>
        <taxon>Alphaproteobacteria</taxon>
        <taxon>Hyphomicrobiales</taxon>
        <taxon>Nitrobacteraceae</taxon>
        <taxon>Bradyrhizobium</taxon>
    </lineage>
</organism>
<proteinExistence type="predicted"/>
<keyword evidence="4" id="KW-1185">Reference proteome</keyword>
<evidence type="ECO:0000313" key="3">
    <source>
        <dbReference type="EMBL" id="WBL80279.1"/>
    </source>
</evidence>
<feature type="domain" description="VanZ-like" evidence="2">
    <location>
        <begin position="19"/>
        <end position="79"/>
    </location>
</feature>
<reference evidence="3" key="1">
    <citation type="submission" date="2021-12" db="EMBL/GenBank/DDBJ databases">
        <title>Bradyrhizobium xenonodulans sp. nov.</title>
        <authorList>
            <person name="Claassens R."/>
            <person name="Venter S.N."/>
            <person name="Beukes C.W."/>
            <person name="Stepkowski T."/>
            <person name="Steenkamp E.T."/>
        </authorList>
    </citation>
    <scope>NUCLEOTIDE SEQUENCE</scope>
    <source>
        <strain evidence="3">14AB</strain>
    </source>
</reference>
<keyword evidence="1" id="KW-0812">Transmembrane</keyword>
<evidence type="ECO:0000259" key="2">
    <source>
        <dbReference type="Pfam" id="PF04892"/>
    </source>
</evidence>
<keyword evidence="1" id="KW-1133">Transmembrane helix</keyword>
<dbReference type="EMBL" id="CP089391">
    <property type="protein sequence ID" value="WBL80279.1"/>
    <property type="molecule type" value="Genomic_DNA"/>
</dbReference>
<evidence type="ECO:0000256" key="1">
    <source>
        <dbReference type="SAM" id="Phobius"/>
    </source>
</evidence>
<dbReference type="InterPro" id="IPR006976">
    <property type="entry name" value="VanZ-like"/>
</dbReference>
<accession>A0ABY7MQ34</accession>
<feature type="transmembrane region" description="Helical" evidence="1">
    <location>
        <begin position="6"/>
        <end position="28"/>
    </location>
</feature>
<dbReference type="Pfam" id="PF04892">
    <property type="entry name" value="VanZ"/>
    <property type="match status" value="1"/>
</dbReference>
<name>A0ABY7MQ34_9BRAD</name>
<protein>
    <submittedName>
        <fullName evidence="3">VanZ family protein</fullName>
    </submittedName>
</protein>
<keyword evidence="1" id="KW-0472">Membrane</keyword>
<gene>
    <name evidence="3" type="ORF">I3J27_07590</name>
</gene>